<organism evidence="2 3">
    <name type="scientific">Xylaria bambusicola</name>
    <dbReference type="NCBI Taxonomy" id="326684"/>
    <lineage>
        <taxon>Eukaryota</taxon>
        <taxon>Fungi</taxon>
        <taxon>Dikarya</taxon>
        <taxon>Ascomycota</taxon>
        <taxon>Pezizomycotina</taxon>
        <taxon>Sordariomycetes</taxon>
        <taxon>Xylariomycetidae</taxon>
        <taxon>Xylariales</taxon>
        <taxon>Xylariaceae</taxon>
        <taxon>Xylaria</taxon>
    </lineage>
</organism>
<comment type="caution">
    <text evidence="2">The sequence shown here is derived from an EMBL/GenBank/DDBJ whole genome shotgun (WGS) entry which is preliminary data.</text>
</comment>
<evidence type="ECO:0000313" key="2">
    <source>
        <dbReference type="EMBL" id="KAK5629804.1"/>
    </source>
</evidence>
<dbReference type="AlphaFoldDB" id="A0AAN7UQE2"/>
<sequence length="136" mass="14699">MQAERVLQRIRPTPDTNSLPVTVIPAPPRRGAGLGRLLEEEEKIGSAPALSEPSNQGTEDSNIRSHISVSRPSTRRTGSYNGVTQNTRPPLLNISDRSNTPPHDFTNARHSGSSSDVVDGDRRNAGLVGRRPADMV</sequence>
<proteinExistence type="predicted"/>
<protein>
    <submittedName>
        <fullName evidence="2">Uncharacterized protein</fullName>
    </submittedName>
</protein>
<feature type="compositionally biased region" description="Polar residues" evidence="1">
    <location>
        <begin position="52"/>
        <end position="88"/>
    </location>
</feature>
<feature type="region of interest" description="Disordered" evidence="1">
    <location>
        <begin position="1"/>
        <end position="136"/>
    </location>
</feature>
<gene>
    <name evidence="2" type="ORF">RRF57_005519</name>
</gene>
<dbReference type="EMBL" id="JAWHQM010000012">
    <property type="protein sequence ID" value="KAK5629804.1"/>
    <property type="molecule type" value="Genomic_DNA"/>
</dbReference>
<name>A0AAN7UQE2_9PEZI</name>
<evidence type="ECO:0000313" key="3">
    <source>
        <dbReference type="Proteomes" id="UP001305414"/>
    </source>
</evidence>
<keyword evidence="3" id="KW-1185">Reference proteome</keyword>
<accession>A0AAN7UQE2</accession>
<dbReference type="Proteomes" id="UP001305414">
    <property type="component" value="Unassembled WGS sequence"/>
</dbReference>
<reference evidence="2 3" key="1">
    <citation type="submission" date="2023-10" db="EMBL/GenBank/DDBJ databases">
        <title>Draft genome sequence of Xylaria bambusicola isolate GMP-LS, the root and basal stem rot pathogen of sugarcane in Indonesia.</title>
        <authorList>
            <person name="Selvaraj P."/>
            <person name="Muralishankar V."/>
            <person name="Muruganantham S."/>
            <person name="Sp S."/>
            <person name="Haryani S."/>
            <person name="Lau K.J.X."/>
            <person name="Naqvi N.I."/>
        </authorList>
    </citation>
    <scope>NUCLEOTIDE SEQUENCE [LARGE SCALE GENOMIC DNA]</scope>
    <source>
        <strain evidence="2">GMP-LS</strain>
    </source>
</reference>
<evidence type="ECO:0000256" key="1">
    <source>
        <dbReference type="SAM" id="MobiDB-lite"/>
    </source>
</evidence>